<evidence type="ECO:0000256" key="3">
    <source>
        <dbReference type="ARBA" id="ARBA00022771"/>
    </source>
</evidence>
<keyword evidence="7" id="KW-1133">Transmembrane helix</keyword>
<feature type="region of interest" description="Disordered" evidence="6">
    <location>
        <begin position="1"/>
        <end position="50"/>
    </location>
</feature>
<sequence length="242" mass="27382">MSQPVSTTSTPASKKMLRSSSNRKFSPSSTASPTAVSPPTASSSNDGSLTEMAPEDWKVVAKLPGNKNCIDCNAKYPQWGSVNFGILFCTRCCSGHRSLGTHISRVRSIHMDSWTESQVKLMKVGGNQQCEDWFAKHGMRKKVGHKAKYDNETAKLYSEILLARAEGRREPTSLKDAERLNKWNKPIELWNRFMKEVEGRRHKSLMQQFQAISSSSDFWLVLYICALVGWSFLVFIAWQYHP</sequence>
<evidence type="ECO:0000313" key="10">
    <source>
        <dbReference type="Proteomes" id="UP001153069"/>
    </source>
</evidence>
<gene>
    <name evidence="9" type="ORF">SEMRO_2943_G340740.1</name>
</gene>
<proteinExistence type="predicted"/>
<dbReference type="CDD" id="cd08830">
    <property type="entry name" value="ArfGap_ArfGap1"/>
    <property type="match status" value="1"/>
</dbReference>
<dbReference type="SMART" id="SM00105">
    <property type="entry name" value="ArfGap"/>
    <property type="match status" value="1"/>
</dbReference>
<dbReference type="SUPFAM" id="SSF57863">
    <property type="entry name" value="ArfGap/RecO-like zinc finger"/>
    <property type="match status" value="1"/>
</dbReference>
<evidence type="ECO:0000256" key="5">
    <source>
        <dbReference type="PROSITE-ProRule" id="PRU00288"/>
    </source>
</evidence>
<keyword evidence="7" id="KW-0812">Transmembrane</keyword>
<feature type="compositionally biased region" description="Polar residues" evidence="6">
    <location>
        <begin position="1"/>
        <end position="12"/>
    </location>
</feature>
<keyword evidence="2" id="KW-0479">Metal-binding</keyword>
<dbReference type="InterPro" id="IPR037278">
    <property type="entry name" value="ARFGAP/RecO"/>
</dbReference>
<feature type="transmembrane region" description="Helical" evidence="7">
    <location>
        <begin position="218"/>
        <end position="238"/>
    </location>
</feature>
<protein>
    <submittedName>
        <fullName evidence="9">Ribosylation factor GTPase-activating protein</fullName>
    </submittedName>
</protein>
<keyword evidence="7" id="KW-0472">Membrane</keyword>
<evidence type="ECO:0000256" key="2">
    <source>
        <dbReference type="ARBA" id="ARBA00022723"/>
    </source>
</evidence>
<dbReference type="EMBL" id="CAICTM010002941">
    <property type="protein sequence ID" value="CAB9530586.1"/>
    <property type="molecule type" value="Genomic_DNA"/>
</dbReference>
<organism evidence="9 10">
    <name type="scientific">Seminavis robusta</name>
    <dbReference type="NCBI Taxonomy" id="568900"/>
    <lineage>
        <taxon>Eukaryota</taxon>
        <taxon>Sar</taxon>
        <taxon>Stramenopiles</taxon>
        <taxon>Ochrophyta</taxon>
        <taxon>Bacillariophyta</taxon>
        <taxon>Bacillariophyceae</taxon>
        <taxon>Bacillariophycidae</taxon>
        <taxon>Naviculales</taxon>
        <taxon>Naviculaceae</taxon>
        <taxon>Seminavis</taxon>
    </lineage>
</organism>
<keyword evidence="1" id="KW-0343">GTPase activation</keyword>
<dbReference type="InterPro" id="IPR038508">
    <property type="entry name" value="ArfGAP_dom_sf"/>
</dbReference>
<feature type="compositionally biased region" description="Low complexity" evidence="6">
    <location>
        <begin position="19"/>
        <end position="44"/>
    </location>
</feature>
<dbReference type="GO" id="GO:0000139">
    <property type="term" value="C:Golgi membrane"/>
    <property type="evidence" value="ECO:0007669"/>
    <property type="project" value="GOC"/>
</dbReference>
<accession>A0A9N8F0H6</accession>
<dbReference type="PRINTS" id="PR00405">
    <property type="entry name" value="REVINTRACTNG"/>
</dbReference>
<reference evidence="9" key="1">
    <citation type="submission" date="2020-06" db="EMBL/GenBank/DDBJ databases">
        <authorList>
            <consortium name="Plant Systems Biology data submission"/>
        </authorList>
    </citation>
    <scope>NUCLEOTIDE SEQUENCE</scope>
    <source>
        <strain evidence="9">D6</strain>
    </source>
</reference>
<dbReference type="PANTHER" id="PTHR45686">
    <property type="entry name" value="ADP-RIBOSYLATION FACTOR GTPASE ACTIVATING PROTEIN 3, ISOFORM H-RELATED"/>
    <property type="match status" value="1"/>
</dbReference>
<evidence type="ECO:0000256" key="4">
    <source>
        <dbReference type="ARBA" id="ARBA00022833"/>
    </source>
</evidence>
<dbReference type="PANTHER" id="PTHR45686:SF18">
    <property type="entry name" value="ADP-RIBOSYLATION FACTOR GTPASE-ACTIVATING PROTEIN GCS1"/>
    <property type="match status" value="1"/>
</dbReference>
<dbReference type="AlphaFoldDB" id="A0A9N8F0H6"/>
<name>A0A9N8F0H6_9STRA</name>
<evidence type="ECO:0000256" key="7">
    <source>
        <dbReference type="SAM" id="Phobius"/>
    </source>
</evidence>
<evidence type="ECO:0000259" key="8">
    <source>
        <dbReference type="PROSITE" id="PS50115"/>
    </source>
</evidence>
<dbReference type="InterPro" id="IPR001164">
    <property type="entry name" value="ArfGAP_dom"/>
</dbReference>
<dbReference type="Proteomes" id="UP001153069">
    <property type="component" value="Unassembled WGS sequence"/>
</dbReference>
<keyword evidence="4" id="KW-0862">Zinc</keyword>
<dbReference type="Gene3D" id="1.10.220.150">
    <property type="entry name" value="Arf GTPase activating protein"/>
    <property type="match status" value="1"/>
</dbReference>
<comment type="caution">
    <text evidence="9">The sequence shown here is derived from an EMBL/GenBank/DDBJ whole genome shotgun (WGS) entry which is preliminary data.</text>
</comment>
<keyword evidence="10" id="KW-1185">Reference proteome</keyword>
<evidence type="ECO:0000256" key="6">
    <source>
        <dbReference type="SAM" id="MobiDB-lite"/>
    </source>
</evidence>
<keyword evidence="3 5" id="KW-0863">Zinc-finger</keyword>
<dbReference type="OrthoDB" id="43532at2759"/>
<evidence type="ECO:0000256" key="1">
    <source>
        <dbReference type="ARBA" id="ARBA00022468"/>
    </source>
</evidence>
<dbReference type="PROSITE" id="PS50115">
    <property type="entry name" value="ARFGAP"/>
    <property type="match status" value="1"/>
</dbReference>
<dbReference type="GO" id="GO:0048205">
    <property type="term" value="P:COPI coating of Golgi vesicle"/>
    <property type="evidence" value="ECO:0007669"/>
    <property type="project" value="TreeGrafter"/>
</dbReference>
<dbReference type="GO" id="GO:0008270">
    <property type="term" value="F:zinc ion binding"/>
    <property type="evidence" value="ECO:0007669"/>
    <property type="project" value="UniProtKB-KW"/>
</dbReference>
<dbReference type="Pfam" id="PF01412">
    <property type="entry name" value="ArfGap"/>
    <property type="match status" value="1"/>
</dbReference>
<dbReference type="GO" id="GO:0005096">
    <property type="term" value="F:GTPase activator activity"/>
    <property type="evidence" value="ECO:0007669"/>
    <property type="project" value="UniProtKB-KW"/>
</dbReference>
<feature type="domain" description="Arf-GAP" evidence="8">
    <location>
        <begin position="46"/>
        <end position="170"/>
    </location>
</feature>
<evidence type="ECO:0000313" key="9">
    <source>
        <dbReference type="EMBL" id="CAB9530586.1"/>
    </source>
</evidence>